<proteinExistence type="predicted"/>
<dbReference type="AlphaFoldDB" id="A0A8S3Q046"/>
<dbReference type="Proteomes" id="UP000683360">
    <property type="component" value="Unassembled WGS sequence"/>
</dbReference>
<dbReference type="EMBL" id="CAJPWZ010000288">
    <property type="protein sequence ID" value="CAG2189301.1"/>
    <property type="molecule type" value="Genomic_DNA"/>
</dbReference>
<reference evidence="2" key="1">
    <citation type="submission" date="2021-03" db="EMBL/GenBank/DDBJ databases">
        <authorList>
            <person name="Bekaert M."/>
        </authorList>
    </citation>
    <scope>NUCLEOTIDE SEQUENCE</scope>
</reference>
<evidence type="ECO:0000259" key="1">
    <source>
        <dbReference type="Pfam" id="PF20700"/>
    </source>
</evidence>
<evidence type="ECO:0000313" key="2">
    <source>
        <dbReference type="EMBL" id="CAG2189301.1"/>
    </source>
</evidence>
<protein>
    <recommendedName>
        <fullName evidence="1">Mutator-like transposase domain-containing protein</fullName>
    </recommendedName>
</protein>
<dbReference type="OrthoDB" id="6119199at2759"/>
<organism evidence="2 3">
    <name type="scientific">Mytilus edulis</name>
    <name type="common">Blue mussel</name>
    <dbReference type="NCBI Taxonomy" id="6550"/>
    <lineage>
        <taxon>Eukaryota</taxon>
        <taxon>Metazoa</taxon>
        <taxon>Spiralia</taxon>
        <taxon>Lophotrochozoa</taxon>
        <taxon>Mollusca</taxon>
        <taxon>Bivalvia</taxon>
        <taxon>Autobranchia</taxon>
        <taxon>Pteriomorphia</taxon>
        <taxon>Mytilida</taxon>
        <taxon>Mytiloidea</taxon>
        <taxon>Mytilidae</taxon>
        <taxon>Mytilinae</taxon>
        <taxon>Mytilus</taxon>
    </lineage>
</organism>
<gene>
    <name evidence="2" type="ORF">MEDL_4679</name>
</gene>
<dbReference type="Pfam" id="PF20700">
    <property type="entry name" value="Mutator"/>
    <property type="match status" value="1"/>
</dbReference>
<keyword evidence="3" id="KW-1185">Reference proteome</keyword>
<sequence length="152" mass="17565">MEPDMVVEMIKDLDSRGVKIKELAGDDDSTGFNRAVTLLPHSNIVKSSDRNHVMNQGNSEGIENGVRCTIDHMYRQHTKCDVKWCGYLKDPTTYRHSNLPYGKNLSSLALKNDFIERLFLKDIEQNQKNYPIWQVHNLMKVSISPYQLKLKI</sequence>
<comment type="caution">
    <text evidence="2">The sequence shown here is derived from an EMBL/GenBank/DDBJ whole genome shotgun (WGS) entry which is preliminary data.</text>
</comment>
<name>A0A8S3Q046_MYTED</name>
<accession>A0A8S3Q046</accession>
<evidence type="ECO:0000313" key="3">
    <source>
        <dbReference type="Proteomes" id="UP000683360"/>
    </source>
</evidence>
<dbReference type="InterPro" id="IPR049012">
    <property type="entry name" value="Mutator_transp_dom"/>
</dbReference>
<feature type="domain" description="Mutator-like transposase" evidence="1">
    <location>
        <begin position="1"/>
        <end position="54"/>
    </location>
</feature>